<dbReference type="InterPro" id="IPR036388">
    <property type="entry name" value="WH-like_DNA-bd_sf"/>
</dbReference>
<reference evidence="11" key="1">
    <citation type="journal article" date="2019" name="Int. J. Syst. Evol. Microbiol.">
        <title>The Global Catalogue of Microorganisms (GCM) 10K type strain sequencing project: providing services to taxonomists for standard genome sequencing and annotation.</title>
        <authorList>
            <consortium name="The Broad Institute Genomics Platform"/>
            <consortium name="The Broad Institute Genome Sequencing Center for Infectious Disease"/>
            <person name="Wu L."/>
            <person name="Ma J."/>
        </authorList>
    </citation>
    <scope>NUCLEOTIDE SEQUENCE [LARGE SCALE GENOMIC DNA]</scope>
    <source>
        <strain evidence="11">KCTC 52127</strain>
    </source>
</reference>
<dbReference type="Gene3D" id="1.10.10.10">
    <property type="entry name" value="Winged helix-like DNA-binding domain superfamily/Winged helix DNA-binding domain"/>
    <property type="match status" value="1"/>
</dbReference>
<dbReference type="Gene3D" id="1.25.40.10">
    <property type="entry name" value="Tetratricopeptide repeat domain"/>
    <property type="match status" value="2"/>
</dbReference>
<evidence type="ECO:0000313" key="11">
    <source>
        <dbReference type="Proteomes" id="UP001597508"/>
    </source>
</evidence>
<dbReference type="InterPro" id="IPR051476">
    <property type="entry name" value="Bac_ResReg_Asp_Phosphatase"/>
</dbReference>
<evidence type="ECO:0000256" key="3">
    <source>
        <dbReference type="ARBA" id="ARBA00022737"/>
    </source>
</evidence>
<dbReference type="PANTHER" id="PTHR46630:SF1">
    <property type="entry name" value="TETRATRICOPEPTIDE REPEAT PROTEIN 29"/>
    <property type="match status" value="1"/>
</dbReference>
<evidence type="ECO:0000256" key="4">
    <source>
        <dbReference type="ARBA" id="ARBA00022803"/>
    </source>
</evidence>
<dbReference type="SMART" id="SM00421">
    <property type="entry name" value="HTH_LUXR"/>
    <property type="match status" value="1"/>
</dbReference>
<evidence type="ECO:0000256" key="7">
    <source>
        <dbReference type="SAM" id="Phobius"/>
    </source>
</evidence>
<keyword evidence="7" id="KW-0812">Transmembrane</keyword>
<keyword evidence="8" id="KW-0732">Signal</keyword>
<feature type="chain" id="PRO_5045143985" evidence="8">
    <location>
        <begin position="23"/>
        <end position="538"/>
    </location>
</feature>
<dbReference type="SMART" id="SM00028">
    <property type="entry name" value="TPR"/>
    <property type="match status" value="3"/>
</dbReference>
<evidence type="ECO:0000313" key="10">
    <source>
        <dbReference type="EMBL" id="MFD2567198.1"/>
    </source>
</evidence>
<dbReference type="SUPFAM" id="SSF46894">
    <property type="entry name" value="C-terminal effector domain of the bipartite response regulators"/>
    <property type="match status" value="1"/>
</dbReference>
<dbReference type="InterPro" id="IPR016032">
    <property type="entry name" value="Sig_transdc_resp-reg_C-effctor"/>
</dbReference>
<sequence length="538" mass="63222">MFTNAPKTICIFFLFFAFTVNGQTSSFAKDSLKLESLIDGMDTFYKDPFHYRNTIPKAYQLVNKMLQKHPENIELKRKRTHISDLYFTFKRQELNFEEGLKILLENIQERKELKDSCELSKSYRDLGVFWRIQKNYKKSLEFIDESYKIAKECKDEKSLVRTLASYGIYYHVLGEYDKAKDYFLQALQLSKKINYTGGIANSSWSIYRIYSLKKDYKNGLPYLKKAEEGFKKTQNISSLEKITAAYGSYYRKSGKPQKAIPYFKQAIDYNLKLKDSSRLMYRYLGISNAYVQLKDYKNAYYNYLNYKGLQKKIDNKKHYRKLVEIETRMAYKNQKALDSIHFAQQKTLDEQKIKQKANSRFWWVVASLSFIVLLIGIAYWVNRQRIREQAYQNILLNKKVATKTEEIQELLNETMKHIRSKEKIASNLQKISREEGGNLQSVIADLKASKADDTKLLLIKENIEKINFEFLKSLKAKHPNLTKTEIEVCSFIKMGLSRKEIAEVRGTSDFAVKTMRNRIRKKIGIDSSITLNNYLNSL</sequence>
<dbReference type="EMBL" id="JBHULH010000003">
    <property type="protein sequence ID" value="MFD2567198.1"/>
    <property type="molecule type" value="Genomic_DNA"/>
</dbReference>
<name>A0ABW5LQV8_9FLAO</name>
<keyword evidence="7" id="KW-0472">Membrane</keyword>
<feature type="signal peptide" evidence="8">
    <location>
        <begin position="1"/>
        <end position="22"/>
    </location>
</feature>
<keyword evidence="7" id="KW-1133">Transmembrane helix</keyword>
<dbReference type="InterPro" id="IPR019734">
    <property type="entry name" value="TPR_rpt"/>
</dbReference>
<comment type="subcellular location">
    <subcellularLocation>
        <location evidence="1">Cytoplasm</location>
    </subcellularLocation>
</comment>
<dbReference type="PANTHER" id="PTHR46630">
    <property type="entry name" value="TETRATRICOPEPTIDE REPEAT PROTEIN 29"/>
    <property type="match status" value="1"/>
</dbReference>
<evidence type="ECO:0000256" key="8">
    <source>
        <dbReference type="SAM" id="SignalP"/>
    </source>
</evidence>
<comment type="similarity">
    <text evidence="5">Belongs to the Rap family.</text>
</comment>
<feature type="transmembrane region" description="Helical" evidence="7">
    <location>
        <begin position="361"/>
        <end position="381"/>
    </location>
</feature>
<accession>A0ABW5LQV8</accession>
<dbReference type="SUPFAM" id="SSF48452">
    <property type="entry name" value="TPR-like"/>
    <property type="match status" value="1"/>
</dbReference>
<evidence type="ECO:0000259" key="9">
    <source>
        <dbReference type="SMART" id="SM00421"/>
    </source>
</evidence>
<comment type="caution">
    <text evidence="10">The sequence shown here is derived from an EMBL/GenBank/DDBJ whole genome shotgun (WGS) entry which is preliminary data.</text>
</comment>
<feature type="domain" description="HTH luxR-type" evidence="9">
    <location>
        <begin position="478"/>
        <end position="535"/>
    </location>
</feature>
<dbReference type="Proteomes" id="UP001597508">
    <property type="component" value="Unassembled WGS sequence"/>
</dbReference>
<dbReference type="InterPro" id="IPR000792">
    <property type="entry name" value="Tscrpt_reg_LuxR_C"/>
</dbReference>
<keyword evidence="2" id="KW-0963">Cytoplasm</keyword>
<dbReference type="PROSITE" id="PS50005">
    <property type="entry name" value="TPR"/>
    <property type="match status" value="1"/>
</dbReference>
<dbReference type="Pfam" id="PF13181">
    <property type="entry name" value="TPR_8"/>
    <property type="match status" value="1"/>
</dbReference>
<evidence type="ECO:0000256" key="6">
    <source>
        <dbReference type="PROSITE-ProRule" id="PRU00339"/>
    </source>
</evidence>
<feature type="repeat" description="TPR" evidence="6">
    <location>
        <begin position="160"/>
        <end position="193"/>
    </location>
</feature>
<keyword evidence="4 6" id="KW-0802">TPR repeat</keyword>
<evidence type="ECO:0000256" key="1">
    <source>
        <dbReference type="ARBA" id="ARBA00004496"/>
    </source>
</evidence>
<proteinExistence type="inferred from homology"/>
<dbReference type="InterPro" id="IPR011990">
    <property type="entry name" value="TPR-like_helical_dom_sf"/>
</dbReference>
<evidence type="ECO:0000256" key="2">
    <source>
        <dbReference type="ARBA" id="ARBA00022490"/>
    </source>
</evidence>
<dbReference type="Pfam" id="PF13424">
    <property type="entry name" value="TPR_12"/>
    <property type="match status" value="1"/>
</dbReference>
<keyword evidence="11" id="KW-1185">Reference proteome</keyword>
<protein>
    <submittedName>
        <fullName evidence="10">Tetratricopeptide repeat protein</fullName>
    </submittedName>
</protein>
<dbReference type="RefSeq" id="WP_379665907.1">
    <property type="nucleotide sequence ID" value="NZ_JBHULH010000003.1"/>
</dbReference>
<gene>
    <name evidence="10" type="ORF">ACFSRZ_07415</name>
</gene>
<evidence type="ECO:0000256" key="5">
    <source>
        <dbReference type="ARBA" id="ARBA00038253"/>
    </source>
</evidence>
<organism evidence="10 11">
    <name type="scientific">Pseudotenacibaculum haliotis</name>
    <dbReference type="NCBI Taxonomy" id="1862138"/>
    <lineage>
        <taxon>Bacteria</taxon>
        <taxon>Pseudomonadati</taxon>
        <taxon>Bacteroidota</taxon>
        <taxon>Flavobacteriia</taxon>
        <taxon>Flavobacteriales</taxon>
        <taxon>Flavobacteriaceae</taxon>
        <taxon>Pseudotenacibaculum</taxon>
    </lineage>
</organism>
<keyword evidence="3" id="KW-0677">Repeat</keyword>